<comment type="subcellular location">
    <subcellularLocation>
        <location evidence="1">Fimbrium</location>
    </subcellularLocation>
</comment>
<dbReference type="InterPro" id="IPR015943">
    <property type="entry name" value="WD40/YVTN_repeat-like_dom_sf"/>
</dbReference>
<dbReference type="SUPFAM" id="SSF50998">
    <property type="entry name" value="Quinoprotein alcohol dehydrogenase-like"/>
    <property type="match status" value="1"/>
</dbReference>
<gene>
    <name evidence="9" type="ORF">O6P33_10220</name>
</gene>
<feature type="chain" id="PRO_5042269500" evidence="7">
    <location>
        <begin position="21"/>
        <end position="1610"/>
    </location>
</feature>
<keyword evidence="6" id="KW-0281">Fimbrium</keyword>
<keyword evidence="10" id="KW-1185">Reference proteome</keyword>
<dbReference type="Pfam" id="PF05567">
    <property type="entry name" value="T4P_PilY1"/>
    <property type="match status" value="1"/>
</dbReference>
<dbReference type="Proteomes" id="UP001212189">
    <property type="component" value="Chromosome"/>
</dbReference>
<evidence type="ECO:0000313" key="10">
    <source>
        <dbReference type="Proteomes" id="UP001212189"/>
    </source>
</evidence>
<evidence type="ECO:0000256" key="1">
    <source>
        <dbReference type="ARBA" id="ARBA00004561"/>
    </source>
</evidence>
<keyword evidence="3" id="KW-1029">Fimbrium biogenesis</keyword>
<dbReference type="InterPro" id="IPR008707">
    <property type="entry name" value="B-propeller_PilY1"/>
</dbReference>
<dbReference type="KEGG" id="dce:O6P33_10220"/>
<evidence type="ECO:0000256" key="7">
    <source>
        <dbReference type="SAM" id="SignalP"/>
    </source>
</evidence>
<evidence type="ECO:0000256" key="2">
    <source>
        <dbReference type="ARBA" id="ARBA00008387"/>
    </source>
</evidence>
<evidence type="ECO:0000256" key="3">
    <source>
        <dbReference type="ARBA" id="ARBA00022558"/>
    </source>
</evidence>
<evidence type="ECO:0000256" key="6">
    <source>
        <dbReference type="ARBA" id="ARBA00023263"/>
    </source>
</evidence>
<keyword evidence="7" id="KW-0732">Signal</keyword>
<feature type="domain" description="PilY1 beta-propeller" evidence="8">
    <location>
        <begin position="1096"/>
        <end position="1441"/>
    </location>
</feature>
<sequence length="1610" mass="174954">MKNNLLIAFSCLALTGALQAAPLDISDAPIFVNSAVPPLNLLVMGKDHKLYYEAYSDNSDLDGDSVIDVGYKPEQIDYFGYFNSNLCYTHSGGKFIPKEKANNKKCSSKWSGDFLNYLATSRMDALRKVLYGGYRSVDKTDETVLQAAYIPRDGHSWGKEYNPARDAYSIKDYAPYSEPAVGHYHLFAVTTDTHDSNAVPSLKVLTNTKYRVWEWVSKEAPVASDSCWAGACTGKGPANSLTMLPESVVSGLSMTVWGHSNNSQPNSRAEMNSQFSGSKTICGSTPVNHINSVIGNNGFTVKNNNNIFAGANSSCFSNEKYMVEIKGKLKLTEGGSYKFRSMMRGSLDFTIGTQRFESYDGGWNDKNISLAAGEHDITLRYLKAKRDGEDYWEMQWIPAGNTPKSKMDHYAIKIDVCPASNSDLREDNCQAYPNKGGKAVYKPTGLLHDFGAEDKMYFGLLTGSYENNIDGGVLRNNIDSFTKEIDPQTGIYKSAYKGVVNTINNLKLYGFGGTQYTGCGLLANPLDTYSNQKCHMWGNPVAEMMYEGLRYFSGADKATPSYSYTQNKSVDSTLSLEQPKWESPYRDVSKGGYPACAKPVMTVVSDITPSYDYNVPGSKWSSKVGSDAKLAKPLDVGAQVDAIWQAEGGGSRSVFIGESNGQVDYAPSPKVVSNLSTVRGLSPEEPSKNGTYYSAGVARFGATDGVQVNSTTNNSMMTYAVALASPLPQIKFPNGKGGTVTLVPFGKSVGGGYGMDARAEFQPTLTIVDFYVQALVNTDPKGSDRDDNVNGGRPYAQFRINYEDVEQGNDHDMDAIVLYTIYINEQGKLVVKLDKEYEAAGIHMHMGYMVSGTTVDGIYLDVKSKGNTAYRLNTPPGRAPGYCANLNNSGCNNLPEHTVREFTVTAQDGAELLPGPLWYAAKYGMPNRDPATVEGDPDNYFLVTNALTLKDQLTKAFNDIMQKNAAVTRPAIGKAPIGPTVAQERSLYRTEFDAEKWTGSLVKETLDLTTNQPVSVWESSIPSTRTVKMAQPSGVGLTSFTWAQLENRTFAGKNLQATFSVNENGDTDSNGPARVEYIVGDKTKENSLFRPRSSLLGDIVNSSPALVAGAQYIPYIANKLFGTNNYADFVTAQAAKTPMIYVGANDGMLHGFDANSGEEKFAFIPTPVIEKLHLLTQKTYGVTGQGAHSFYVDGSLHVSDVYIDNEWKTILVGALGAGGRGVFALDVTNPDAISLLWEFTQESAGSLNATSGLSDLGYTFGSPMIIKLKSGEWVAAISSGYNSPNAESGVASLFLLDISTGAVVSKLDAKGQVTNNGLSSFRVADYNSDGLADYIYAGDIQGNLWRFDFTQTTPSISYGAKPLFKAERPITAAPNLVRHPSGVGYLIVVGTGRYLANSDKIPPFSLDSVYGIWDQKTKGEATTALMAVNKSELLKQNFFLQTVADIGDDDKKVTQEIRLLTKKSPNWSTGQHKGWAIDLNVEGNATPDGERMVDEMTVRGEVLFFSTRRPSTDPCESGVEGWTYAVNPSTGGRTDFNVLDLNRSLMVGAEDGYLHGGTLIPVTGFKAPPGGFILTGDKMISSDGTVMDYQARSSNKNRESWFVIPKGKAE</sequence>
<reference evidence="9 10" key="1">
    <citation type="submission" date="2022-12" db="EMBL/GenBank/DDBJ databases">
        <title>Coexistence and Characterization of a Novel Tigecycline Resistance gene tet(X) variant and blaNDM-1 in a Pseudomonas caeni Isolate of Chicken Origin.</title>
        <authorList>
            <person name="Lu X."/>
            <person name="Zhang L."/>
            <person name="Li R."/>
            <person name="Wang Z."/>
        </authorList>
    </citation>
    <scope>NUCLEOTIDE SEQUENCE [LARGE SCALE GENOMIC DNA]</scope>
    <source>
        <strain evidence="9 10">CE14</strain>
    </source>
</reference>
<comment type="similarity">
    <text evidence="2">Belongs to the PilY1 family.</text>
</comment>
<dbReference type="InterPro" id="IPR011047">
    <property type="entry name" value="Quinoprotein_ADH-like_sf"/>
</dbReference>
<dbReference type="RefSeq" id="WP_269817680.1">
    <property type="nucleotide sequence ID" value="NZ_CP114976.1"/>
</dbReference>
<evidence type="ECO:0000256" key="5">
    <source>
        <dbReference type="ARBA" id="ARBA00022837"/>
    </source>
</evidence>
<organism evidence="9 10">
    <name type="scientific">Denitrificimonas caeni</name>
    <dbReference type="NCBI Taxonomy" id="521720"/>
    <lineage>
        <taxon>Bacteria</taxon>
        <taxon>Pseudomonadati</taxon>
        <taxon>Pseudomonadota</taxon>
        <taxon>Gammaproteobacteria</taxon>
        <taxon>Pseudomonadales</taxon>
        <taxon>Pseudomonadaceae</taxon>
        <taxon>Denitrificimonas</taxon>
    </lineage>
</organism>
<dbReference type="Gene3D" id="2.130.10.10">
    <property type="entry name" value="YVTN repeat-like/Quinoprotein amine dehydrogenase"/>
    <property type="match status" value="1"/>
</dbReference>
<feature type="signal peptide" evidence="7">
    <location>
        <begin position="1"/>
        <end position="20"/>
    </location>
</feature>
<keyword evidence="4" id="KW-0479">Metal-binding</keyword>
<keyword evidence="5" id="KW-0106">Calcium</keyword>
<evidence type="ECO:0000313" key="9">
    <source>
        <dbReference type="EMBL" id="WBE24736.1"/>
    </source>
</evidence>
<protein>
    <submittedName>
        <fullName evidence="9">PilC/PilY family type IV pilus protein</fullName>
    </submittedName>
</protein>
<evidence type="ECO:0000256" key="4">
    <source>
        <dbReference type="ARBA" id="ARBA00022723"/>
    </source>
</evidence>
<dbReference type="GO" id="GO:0046872">
    <property type="term" value="F:metal ion binding"/>
    <property type="evidence" value="ECO:0007669"/>
    <property type="project" value="UniProtKB-KW"/>
</dbReference>
<dbReference type="GO" id="GO:0009289">
    <property type="term" value="C:pilus"/>
    <property type="evidence" value="ECO:0007669"/>
    <property type="project" value="UniProtKB-SubCell"/>
</dbReference>
<evidence type="ECO:0000259" key="8">
    <source>
        <dbReference type="Pfam" id="PF05567"/>
    </source>
</evidence>
<proteinExistence type="inferred from homology"/>
<dbReference type="EMBL" id="CP114976">
    <property type="protein sequence ID" value="WBE24736.1"/>
    <property type="molecule type" value="Genomic_DNA"/>
</dbReference>
<accession>A0AAE9VTL0</accession>
<name>A0AAE9VTL0_9GAMM</name>